<dbReference type="GO" id="GO:0032259">
    <property type="term" value="P:methylation"/>
    <property type="evidence" value="ECO:0007669"/>
    <property type="project" value="UniProtKB-KW"/>
</dbReference>
<feature type="binding site" evidence="6">
    <location>
        <position position="86"/>
    </location>
    <ligand>
        <name>S-adenosyl-L-methionine</name>
        <dbReference type="ChEBI" id="CHEBI:59789"/>
    </ligand>
</feature>
<dbReference type="Proteomes" id="UP000077405">
    <property type="component" value="Plasmid pYZ5"/>
</dbReference>
<dbReference type="InterPro" id="IPR026024">
    <property type="entry name" value="Chemotaxis_MeTrfase_CheR"/>
</dbReference>
<proteinExistence type="predicted"/>
<keyword evidence="9" id="KW-1185">Reference proteome</keyword>
<dbReference type="InterPro" id="IPR036804">
    <property type="entry name" value="CheR_N_sf"/>
</dbReference>
<geneLocation type="plasmid" evidence="8 9">
    <name>pYZ5</name>
</geneLocation>
<dbReference type="SMART" id="SM00138">
    <property type="entry name" value="MeTrc"/>
    <property type="match status" value="1"/>
</dbReference>
<name>A0A2R4VV76_9PROT</name>
<dbReference type="InterPro" id="IPR050903">
    <property type="entry name" value="Bact_Chemotaxis_MeTrfase"/>
</dbReference>
<comment type="catalytic activity">
    <reaction evidence="1 5">
        <text>L-glutamyl-[protein] + S-adenosyl-L-methionine = [protein]-L-glutamate 5-O-methyl ester + S-adenosyl-L-homocysteine</text>
        <dbReference type="Rhea" id="RHEA:24452"/>
        <dbReference type="Rhea" id="RHEA-COMP:10208"/>
        <dbReference type="Rhea" id="RHEA-COMP:10311"/>
        <dbReference type="ChEBI" id="CHEBI:29973"/>
        <dbReference type="ChEBI" id="CHEBI:57856"/>
        <dbReference type="ChEBI" id="CHEBI:59789"/>
        <dbReference type="ChEBI" id="CHEBI:82795"/>
        <dbReference type="EC" id="2.1.1.80"/>
    </reaction>
</comment>
<dbReference type="InterPro" id="IPR022641">
    <property type="entry name" value="CheR_N"/>
</dbReference>
<dbReference type="Pfam" id="PF03705">
    <property type="entry name" value="CheR_N"/>
    <property type="match status" value="1"/>
</dbReference>
<dbReference type="OrthoDB" id="9816309at2"/>
<feature type="binding site" evidence="6">
    <location>
        <position position="90"/>
    </location>
    <ligand>
        <name>S-adenosyl-L-methionine</name>
        <dbReference type="ChEBI" id="CHEBI:59789"/>
    </ligand>
</feature>
<feature type="binding site" evidence="6">
    <location>
        <position position="128"/>
    </location>
    <ligand>
        <name>S-adenosyl-L-methionine</name>
        <dbReference type="ChEBI" id="CHEBI:59789"/>
    </ligand>
</feature>
<evidence type="ECO:0000256" key="6">
    <source>
        <dbReference type="PIRSR" id="PIRSR000410-1"/>
    </source>
</evidence>
<evidence type="ECO:0000256" key="3">
    <source>
        <dbReference type="ARBA" id="ARBA00022679"/>
    </source>
</evidence>
<dbReference type="RefSeq" id="WP_108548559.1">
    <property type="nucleotide sequence ID" value="NZ_CP028906.1"/>
</dbReference>
<dbReference type="SUPFAM" id="SSF53335">
    <property type="entry name" value="S-adenosyl-L-methionine-dependent methyltransferases"/>
    <property type="match status" value="1"/>
</dbReference>
<dbReference type="PIRSF" id="PIRSF000410">
    <property type="entry name" value="CheR"/>
    <property type="match status" value="1"/>
</dbReference>
<comment type="function">
    <text evidence="5">Methylation of the membrane-bound methyl-accepting chemotaxis proteins (MCP) to form gamma-glutamyl methyl ester residues in MCP.</text>
</comment>
<keyword evidence="3 5" id="KW-0808">Transferase</keyword>
<feature type="domain" description="CheR-type methyltransferase" evidence="7">
    <location>
        <begin position="14"/>
        <end position="293"/>
    </location>
</feature>
<dbReference type="Gene3D" id="3.40.50.150">
    <property type="entry name" value="Vaccinia Virus protein VP39"/>
    <property type="match status" value="1"/>
</dbReference>
<dbReference type="PANTHER" id="PTHR24422:SF10">
    <property type="entry name" value="CHEMOTAXIS PROTEIN METHYLTRANSFERASE 2"/>
    <property type="match status" value="1"/>
</dbReference>
<gene>
    <name evidence="8" type="ORF">A6A40_24915</name>
</gene>
<feature type="binding site" evidence="6">
    <location>
        <begin position="234"/>
        <end position="235"/>
    </location>
    <ligand>
        <name>S-adenosyl-L-methionine</name>
        <dbReference type="ChEBI" id="CHEBI:59789"/>
    </ligand>
</feature>
<keyword evidence="8" id="KW-0614">Plasmid</keyword>
<dbReference type="PRINTS" id="PR00996">
    <property type="entry name" value="CHERMTFRASE"/>
</dbReference>
<sequence length="297" mass="33702">MAGERVRESEPDGLSPEDYAALCDFLRDRTGLSFTEAKRYFVDRRVAARMQAVGATGLRAYLNLLRFQASGEELQRLVNLMTVNETYFFREKYQFDCLVNSVLDELVRDKPRGARLRIWSAGCATGEEPYSIAIMLLEHWRRVDDYEIELLASDIDSAVLERAREGIYDERALQGLPAHLRAKYFKPVRGTAEAGGPRWRIAEELRDSVDFSLVNIADPQQVRGFRGIDVIFCRNLLIYFDDLGRREAAGMFHDALAPGGFVCLGHSESMSRMSSLFVPRRFPDAILYQKPTDGGTP</sequence>
<reference evidence="8 9" key="1">
    <citation type="submission" date="2018-04" db="EMBL/GenBank/DDBJ databases">
        <title>Complete genome sequence of the nitrogen-fixing bacterium Azospirillum humicireducens type strain SgZ-5.</title>
        <authorList>
            <person name="Yu Z."/>
        </authorList>
    </citation>
    <scope>NUCLEOTIDE SEQUENCE [LARGE SCALE GENOMIC DNA]</scope>
    <source>
        <strain evidence="8 9">SgZ-5</strain>
        <plasmid evidence="8 9">pYZ5</plasmid>
    </source>
</reference>
<evidence type="ECO:0000256" key="2">
    <source>
        <dbReference type="ARBA" id="ARBA00022603"/>
    </source>
</evidence>
<evidence type="ECO:0000313" key="9">
    <source>
        <dbReference type="Proteomes" id="UP000077405"/>
    </source>
</evidence>
<dbReference type="PROSITE" id="PS50123">
    <property type="entry name" value="CHER"/>
    <property type="match status" value="1"/>
</dbReference>
<protein>
    <recommendedName>
        <fullName evidence="5">Chemotaxis protein methyltransferase</fullName>
        <ecNumber evidence="5">2.1.1.80</ecNumber>
    </recommendedName>
</protein>
<accession>A0A2R4VV76</accession>
<dbReference type="KEGG" id="ahu:A6A40_24915"/>
<dbReference type="EC" id="2.1.1.80" evidence="5"/>
<evidence type="ECO:0000256" key="4">
    <source>
        <dbReference type="ARBA" id="ARBA00022691"/>
    </source>
</evidence>
<organism evidence="8 9">
    <name type="scientific">Azospirillum humicireducens</name>
    <dbReference type="NCBI Taxonomy" id="1226968"/>
    <lineage>
        <taxon>Bacteria</taxon>
        <taxon>Pseudomonadati</taxon>
        <taxon>Pseudomonadota</taxon>
        <taxon>Alphaproteobacteria</taxon>
        <taxon>Rhodospirillales</taxon>
        <taxon>Azospirillaceae</taxon>
        <taxon>Azospirillum</taxon>
    </lineage>
</organism>
<evidence type="ECO:0000313" key="8">
    <source>
        <dbReference type="EMBL" id="AWB08291.1"/>
    </source>
</evidence>
<dbReference type="InterPro" id="IPR022642">
    <property type="entry name" value="CheR_C"/>
</dbReference>
<keyword evidence="2 5" id="KW-0489">Methyltransferase</keyword>
<dbReference type="PANTHER" id="PTHR24422">
    <property type="entry name" value="CHEMOTAXIS PROTEIN METHYLTRANSFERASE"/>
    <property type="match status" value="1"/>
</dbReference>
<dbReference type="InterPro" id="IPR029063">
    <property type="entry name" value="SAM-dependent_MTases_sf"/>
</dbReference>
<dbReference type="AlphaFoldDB" id="A0A2R4VV76"/>
<evidence type="ECO:0000259" key="7">
    <source>
        <dbReference type="PROSITE" id="PS50123"/>
    </source>
</evidence>
<feature type="binding site" evidence="6">
    <location>
        <position position="84"/>
    </location>
    <ligand>
        <name>S-adenosyl-L-methionine</name>
        <dbReference type="ChEBI" id="CHEBI:59789"/>
    </ligand>
</feature>
<dbReference type="SUPFAM" id="SSF47757">
    <property type="entry name" value="Chemotaxis receptor methyltransferase CheR, N-terminal domain"/>
    <property type="match status" value="1"/>
</dbReference>
<evidence type="ECO:0000256" key="1">
    <source>
        <dbReference type="ARBA" id="ARBA00001541"/>
    </source>
</evidence>
<evidence type="ECO:0000256" key="5">
    <source>
        <dbReference type="PIRNR" id="PIRNR000410"/>
    </source>
</evidence>
<feature type="binding site" evidence="6">
    <location>
        <position position="154"/>
    </location>
    <ligand>
        <name>S-adenosyl-L-methionine</name>
        <dbReference type="ChEBI" id="CHEBI:59789"/>
    </ligand>
</feature>
<dbReference type="GO" id="GO:0008983">
    <property type="term" value="F:protein-glutamate O-methyltransferase activity"/>
    <property type="evidence" value="ECO:0007669"/>
    <property type="project" value="UniProtKB-EC"/>
</dbReference>
<dbReference type="InterPro" id="IPR000780">
    <property type="entry name" value="CheR_MeTrfase"/>
</dbReference>
<dbReference type="Gene3D" id="1.10.155.10">
    <property type="entry name" value="Chemotaxis receptor methyltransferase CheR, N-terminal domain"/>
    <property type="match status" value="1"/>
</dbReference>
<dbReference type="Pfam" id="PF01739">
    <property type="entry name" value="CheR"/>
    <property type="match status" value="1"/>
</dbReference>
<keyword evidence="4 5" id="KW-0949">S-adenosyl-L-methionine</keyword>
<dbReference type="EMBL" id="CP028906">
    <property type="protein sequence ID" value="AWB08291.1"/>
    <property type="molecule type" value="Genomic_DNA"/>
</dbReference>